<dbReference type="PANTHER" id="PTHR46716:SF1">
    <property type="entry name" value="MITOGEN-ACTIVATED PROTEIN KINASE KINASE KINASE 7"/>
    <property type="match status" value="1"/>
</dbReference>
<keyword evidence="3" id="KW-0547">Nucleotide-binding</keyword>
<proteinExistence type="predicted"/>
<dbReference type="InterPro" id="IPR001245">
    <property type="entry name" value="Ser-Thr/Tyr_kinase_cat_dom"/>
</dbReference>
<dbReference type="GO" id="GO:0006955">
    <property type="term" value="P:immune response"/>
    <property type="evidence" value="ECO:0007669"/>
    <property type="project" value="TreeGrafter"/>
</dbReference>
<dbReference type="GO" id="GO:0007254">
    <property type="term" value="P:JNK cascade"/>
    <property type="evidence" value="ECO:0007669"/>
    <property type="project" value="TreeGrafter"/>
</dbReference>
<keyword evidence="1" id="KW-0723">Serine/threonine-protein kinase</keyword>
<reference evidence="7 8" key="2">
    <citation type="journal article" date="2018" name="New Phytol.">
        <title>High intraspecific genome diversity in the model arbuscular mycorrhizal symbiont Rhizophagus irregularis.</title>
        <authorList>
            <person name="Chen E.C.H."/>
            <person name="Morin E."/>
            <person name="Beaudet D."/>
            <person name="Noel J."/>
            <person name="Yildirir G."/>
            <person name="Ndikumana S."/>
            <person name="Charron P."/>
            <person name="St-Onge C."/>
            <person name="Giorgi J."/>
            <person name="Kruger M."/>
            <person name="Marton T."/>
            <person name="Ropars J."/>
            <person name="Grigoriev I.V."/>
            <person name="Hainaut M."/>
            <person name="Henrissat B."/>
            <person name="Roux C."/>
            <person name="Martin F."/>
            <person name="Corradi N."/>
        </authorList>
    </citation>
    <scope>NUCLEOTIDE SEQUENCE [LARGE SCALE GENOMIC DNA]</scope>
    <source>
        <strain evidence="7 8">DAOM 197198</strain>
    </source>
</reference>
<comment type="caution">
    <text evidence="7">The sequence shown here is derived from an EMBL/GenBank/DDBJ whole genome shotgun (WGS) entry which is preliminary data.</text>
</comment>
<keyword evidence="5" id="KW-0067">ATP-binding</keyword>
<dbReference type="PANTHER" id="PTHR46716">
    <property type="entry name" value="MITOGEN-ACTIVATED PROTEIN KINASE KINASE KINASE 7"/>
    <property type="match status" value="1"/>
</dbReference>
<keyword evidence="8" id="KW-1185">Reference proteome</keyword>
<evidence type="ECO:0000256" key="2">
    <source>
        <dbReference type="ARBA" id="ARBA00022679"/>
    </source>
</evidence>
<keyword evidence="2" id="KW-0808">Transferase</keyword>
<dbReference type="SUPFAM" id="SSF56112">
    <property type="entry name" value="Protein kinase-like (PK-like)"/>
    <property type="match status" value="1"/>
</dbReference>
<dbReference type="GO" id="GO:0004709">
    <property type="term" value="F:MAP kinase kinase kinase activity"/>
    <property type="evidence" value="ECO:0007669"/>
    <property type="project" value="TreeGrafter"/>
</dbReference>
<dbReference type="VEuPathDB" id="FungiDB:RhiirFUN_017705"/>
<accession>A0A2P4QTP8</accession>
<feature type="domain" description="Protein kinase" evidence="6">
    <location>
        <begin position="1"/>
        <end position="88"/>
    </location>
</feature>
<dbReference type="EMBL" id="AUPC02000014">
    <property type="protein sequence ID" value="POG81011.1"/>
    <property type="molecule type" value="Genomic_DNA"/>
</dbReference>
<evidence type="ECO:0000256" key="4">
    <source>
        <dbReference type="ARBA" id="ARBA00022777"/>
    </source>
</evidence>
<dbReference type="Gene3D" id="1.10.510.10">
    <property type="entry name" value="Transferase(Phosphotransferase) domain 1"/>
    <property type="match status" value="1"/>
</dbReference>
<dbReference type="PROSITE" id="PS50011">
    <property type="entry name" value="PROTEIN_KINASE_DOM"/>
    <property type="match status" value="1"/>
</dbReference>
<protein>
    <submittedName>
        <fullName evidence="7">Kinase-like domain-containing protein</fullName>
    </submittedName>
</protein>
<dbReference type="InterPro" id="IPR011009">
    <property type="entry name" value="Kinase-like_dom_sf"/>
</dbReference>
<dbReference type="Pfam" id="PF07714">
    <property type="entry name" value="PK_Tyr_Ser-Thr"/>
    <property type="match status" value="1"/>
</dbReference>
<evidence type="ECO:0000256" key="1">
    <source>
        <dbReference type="ARBA" id="ARBA00022527"/>
    </source>
</evidence>
<reference evidence="7 8" key="1">
    <citation type="journal article" date="2013" name="Proc. Natl. Acad. Sci. U.S.A.">
        <title>Genome of an arbuscular mycorrhizal fungus provides insight into the oldest plant symbiosis.</title>
        <authorList>
            <person name="Tisserant E."/>
            <person name="Malbreil M."/>
            <person name="Kuo A."/>
            <person name="Kohler A."/>
            <person name="Symeonidi A."/>
            <person name="Balestrini R."/>
            <person name="Charron P."/>
            <person name="Duensing N."/>
            <person name="Frei Dit Frey N."/>
            <person name="Gianinazzi-Pearson V."/>
            <person name="Gilbert L.B."/>
            <person name="Handa Y."/>
            <person name="Herr J.R."/>
            <person name="Hijri M."/>
            <person name="Koul R."/>
            <person name="Kawaguchi M."/>
            <person name="Krajinski F."/>
            <person name="Lammers P.J."/>
            <person name="Masclaux F.G."/>
            <person name="Murat C."/>
            <person name="Morin E."/>
            <person name="Ndikumana S."/>
            <person name="Pagni M."/>
            <person name="Petitpierre D."/>
            <person name="Requena N."/>
            <person name="Rosikiewicz P."/>
            <person name="Riley R."/>
            <person name="Saito K."/>
            <person name="San Clemente H."/>
            <person name="Shapiro H."/>
            <person name="van Tuinen D."/>
            <person name="Becard G."/>
            <person name="Bonfante P."/>
            <person name="Paszkowski U."/>
            <person name="Shachar-Hill Y.Y."/>
            <person name="Tuskan G.A."/>
            <person name="Young P.W."/>
            <person name="Sanders I.R."/>
            <person name="Henrissat B."/>
            <person name="Rensing S.A."/>
            <person name="Grigoriev I.V."/>
            <person name="Corradi N."/>
            <person name="Roux C."/>
            <person name="Martin F."/>
        </authorList>
    </citation>
    <scope>NUCLEOTIDE SEQUENCE [LARGE SCALE GENOMIC DNA]</scope>
    <source>
        <strain evidence="7 8">DAOM 197198</strain>
    </source>
</reference>
<dbReference type="Proteomes" id="UP000018888">
    <property type="component" value="Unassembled WGS sequence"/>
</dbReference>
<organism evidence="7 8">
    <name type="scientific">Rhizophagus irregularis (strain DAOM 181602 / DAOM 197198 / MUCL 43194)</name>
    <name type="common">Arbuscular mycorrhizal fungus</name>
    <name type="synonym">Glomus intraradices</name>
    <dbReference type="NCBI Taxonomy" id="747089"/>
    <lineage>
        <taxon>Eukaryota</taxon>
        <taxon>Fungi</taxon>
        <taxon>Fungi incertae sedis</taxon>
        <taxon>Mucoromycota</taxon>
        <taxon>Glomeromycotina</taxon>
        <taxon>Glomeromycetes</taxon>
        <taxon>Glomerales</taxon>
        <taxon>Glomeraceae</taxon>
        <taxon>Rhizophagus</taxon>
    </lineage>
</organism>
<dbReference type="GO" id="GO:0005524">
    <property type="term" value="F:ATP binding"/>
    <property type="evidence" value="ECO:0007669"/>
    <property type="project" value="UniProtKB-KW"/>
</dbReference>
<name>A0A2P4QTP8_RHIID</name>
<sequence>MAPEIFQGQKYTKASDIYSFGMIMWEIMTGRRPFWDRNHDTYLIIDICDGLRPPIVTNAPDGYIELMKECWHSDPEKRPVAADLHEKIRNMHLNETENFQKNNPTGIIESLDIGPATTNNPGAIYKSRPLSSMINSAMSLRSSRSQSISLEKLKRKFEDNLIENNDEGRSIKKEKLYENEDYFTEEINLDIDINFNNNEYISKENDFDIDTQNL</sequence>
<evidence type="ECO:0000256" key="3">
    <source>
        <dbReference type="ARBA" id="ARBA00022741"/>
    </source>
</evidence>
<gene>
    <name evidence="7" type="ORF">GLOIN_2v1512262</name>
</gene>
<dbReference type="InterPro" id="IPR000719">
    <property type="entry name" value="Prot_kinase_dom"/>
</dbReference>
<evidence type="ECO:0000259" key="6">
    <source>
        <dbReference type="PROSITE" id="PS50011"/>
    </source>
</evidence>
<evidence type="ECO:0000313" key="8">
    <source>
        <dbReference type="Proteomes" id="UP000018888"/>
    </source>
</evidence>
<evidence type="ECO:0000313" key="7">
    <source>
        <dbReference type="EMBL" id="POG81011.1"/>
    </source>
</evidence>
<keyword evidence="4" id="KW-0418">Kinase</keyword>
<dbReference type="AlphaFoldDB" id="A0A2P4QTP8"/>
<evidence type="ECO:0000256" key="5">
    <source>
        <dbReference type="ARBA" id="ARBA00022840"/>
    </source>
</evidence>